<evidence type="ECO:0000256" key="1">
    <source>
        <dbReference type="ARBA" id="ARBA00004613"/>
    </source>
</evidence>
<dbReference type="InterPro" id="IPR028974">
    <property type="entry name" value="TSP_type-3_rpt"/>
</dbReference>
<dbReference type="Proteomes" id="UP000240505">
    <property type="component" value="Chromosome"/>
</dbReference>
<feature type="region of interest" description="Disordered" evidence="5">
    <location>
        <begin position="1"/>
        <end position="29"/>
    </location>
</feature>
<keyword evidence="4" id="KW-0106">Calcium</keyword>
<dbReference type="Gene3D" id="2.60.40.10">
    <property type="entry name" value="Immunoglobulins"/>
    <property type="match status" value="1"/>
</dbReference>
<proteinExistence type="predicted"/>
<name>A0A2R4CD16_9BURK</name>
<dbReference type="InterPro" id="IPR008964">
    <property type="entry name" value="Invasin/intimin_cell_adhesion"/>
</dbReference>
<protein>
    <submittedName>
        <fullName evidence="6">Uncharacterized protein</fullName>
    </submittedName>
</protein>
<organism evidence="6 7">
    <name type="scientific">Pseudoduganella armeniaca</name>
    <dbReference type="NCBI Taxonomy" id="2072590"/>
    <lineage>
        <taxon>Bacteria</taxon>
        <taxon>Pseudomonadati</taxon>
        <taxon>Pseudomonadota</taxon>
        <taxon>Betaproteobacteria</taxon>
        <taxon>Burkholderiales</taxon>
        <taxon>Oxalobacteraceae</taxon>
        <taxon>Telluria group</taxon>
        <taxon>Pseudoduganella</taxon>
    </lineage>
</organism>
<dbReference type="Pfam" id="PF17957">
    <property type="entry name" value="Big_7"/>
    <property type="match status" value="1"/>
</dbReference>
<accession>A0A2R4CD16</accession>
<dbReference type="SUPFAM" id="SSF49373">
    <property type="entry name" value="Invasin/intimin cell-adhesion fragments"/>
    <property type="match status" value="1"/>
</dbReference>
<sequence>MRPLALSSLPRAPRSSGPAMPQCGSPRAGRSGVRLRATVLHATMLLLAGLLLAWTPVLRAAGLNEHCTVSVLNRNVQARADGTWVLPNLPANFGRVRARATCVEGGTTTYGQSAEFVIPANGSITLPPILLGPTTPIPTHLRVTVPDTTLASAGATTQVRAQASYADGKQTDVTASGTSFSISNPAIATITPQGLVTAVRSGTVVIQAINEGTQGITQLRVALAGADSDGDGIPDAEELRLGMNPNNAADALLDLDRDGLTAVDEYRAGTDARNGDTDGDGLPDGGEVQCTVGFCTSPVLADTDGDGVRDGTEIRTGSDPTSAASVNFGAALQAIRVTPANFTLIVNALTGSASVQLTVTGTMIDGVDIDLTSTARQTTYASSNVATCNFGAPDGRVHASTAGSCDITVANNGHSATVHGTVQDFAPGALSFLAIPGFANGVAVSGEFAFVAAGSAGLQVVALGADRRTPAILASLNLSASANDIALAGNLAYLATSGGLKVVDVTTPAAPRLLGTFAGVGNAMGVKVRGTTAYVVGGGTLYIVSVANPGAMIQVGSLALGGTGWNVDVDLTRNLAAVAMGGAGLKLVDISNLSAPLLRGSASTGDARGVALRGTTAIVADYASSMTAVDIADPGAPVVLSSTPQALGGLLTNVTLAGNFALGADVVFVNGVPIVDISNPASLQPRAILNFTDRDDNGMGIASDDSYVYLVADRNNLERGGSSGDSRLYIGQYQPRIDLAGVAPTATITAPANGAQVYEGAPLTVSVDAQDDITVAAVRFLVNGQTAFTSTGAPYQYTMTVPRGVSALELGAVARDLGGNEGSAAAVTVGVVPDPLTQVVGQVVDEAGTPLAGALVTAPGGRTGSTGADGRFAIREVPTVLGDLVLQAAWTPAGGAIRTGASAPTPPVRGGVTDVGAISVIDVRFETEYGTLWTTCDDCFTPRTLPFSFPFYGTQRGSAFVGSNGYLTFDSGDSTYTENVPAFTRLPRISAFFDDLIGGGGVLINDQLPDRFVVTYDRTRQYSEGGSNTLQIQLYRDGRIVFAYKGMTALRSGAIAGITPGPEAPFQQVDFSATPALDIPAGSAVYEYFTAASQFDLDNSFVVLTPNAAGGYNVRTILPPAAVPAATLTTAAPLQQAAPTGLRARQAAAPAPATLAGAEVRVTSSGNPRYRGMANTDAAGGFTLKGVPPGGINVEVWRDGSLLARGTALSGAADQKVPVQLVAPEAKQKR</sequence>
<dbReference type="AlphaFoldDB" id="A0A2R4CD16"/>
<dbReference type="KEGG" id="masz:C9I28_18975"/>
<evidence type="ECO:0000256" key="2">
    <source>
        <dbReference type="ARBA" id="ARBA00022525"/>
    </source>
</evidence>
<dbReference type="PANTHER" id="PTHR37467">
    <property type="entry name" value="EXPORTED CALCIUM-BINDING GLYCOPROTEIN-RELATED"/>
    <property type="match status" value="1"/>
</dbReference>
<dbReference type="SUPFAM" id="SSF49464">
    <property type="entry name" value="Carboxypeptidase regulatory domain-like"/>
    <property type="match status" value="1"/>
</dbReference>
<dbReference type="GO" id="GO:0005509">
    <property type="term" value="F:calcium ion binding"/>
    <property type="evidence" value="ECO:0007669"/>
    <property type="project" value="InterPro"/>
</dbReference>
<comment type="subcellular location">
    <subcellularLocation>
        <location evidence="1">Secreted</location>
    </subcellularLocation>
</comment>
<evidence type="ECO:0000256" key="4">
    <source>
        <dbReference type="ARBA" id="ARBA00022837"/>
    </source>
</evidence>
<dbReference type="InterPro" id="IPR059100">
    <property type="entry name" value="TSP3_bac"/>
</dbReference>
<dbReference type="Gene3D" id="2.60.40.1080">
    <property type="match status" value="2"/>
</dbReference>
<evidence type="ECO:0000256" key="5">
    <source>
        <dbReference type="SAM" id="MobiDB-lite"/>
    </source>
</evidence>
<dbReference type="InterPro" id="IPR008969">
    <property type="entry name" value="CarboxyPept-like_regulatory"/>
</dbReference>
<keyword evidence="3" id="KW-0732">Signal</keyword>
<reference evidence="6 7" key="1">
    <citation type="submission" date="2018-03" db="EMBL/GenBank/DDBJ databases">
        <title>Massilia armeniaca sp. nov., isolated from desert soil.</title>
        <authorList>
            <person name="Huang H."/>
            <person name="Ren M."/>
        </authorList>
    </citation>
    <scope>NUCLEOTIDE SEQUENCE [LARGE SCALE GENOMIC DNA]</scope>
    <source>
        <strain evidence="6 7">ZMN-3</strain>
    </source>
</reference>
<dbReference type="InterPro" id="IPR053180">
    <property type="entry name" value="Ca-binding_acidic-repeat"/>
</dbReference>
<dbReference type="RefSeq" id="WP_107142840.1">
    <property type="nucleotide sequence ID" value="NZ_CP028324.1"/>
</dbReference>
<keyword evidence="2" id="KW-0964">Secreted</keyword>
<dbReference type="InterPro" id="IPR013211">
    <property type="entry name" value="LVIVD"/>
</dbReference>
<dbReference type="PANTHER" id="PTHR37467:SF1">
    <property type="entry name" value="EXPORTED CALCIUM-BINDING GLYCOPROTEIN"/>
    <property type="match status" value="1"/>
</dbReference>
<dbReference type="InterPro" id="IPR013783">
    <property type="entry name" value="Ig-like_fold"/>
</dbReference>
<keyword evidence="7" id="KW-1185">Reference proteome</keyword>
<dbReference type="SUPFAM" id="SSF75011">
    <property type="entry name" value="3-carboxy-cis,cis-mucoante lactonizing enzyme"/>
    <property type="match status" value="1"/>
</dbReference>
<dbReference type="Pfam" id="PF08309">
    <property type="entry name" value="LVIVD"/>
    <property type="match status" value="6"/>
</dbReference>
<dbReference type="OrthoDB" id="9785394at2"/>
<dbReference type="SUPFAM" id="SSF101908">
    <property type="entry name" value="Putative isomerase YbhE"/>
    <property type="match status" value="1"/>
</dbReference>
<evidence type="ECO:0000256" key="3">
    <source>
        <dbReference type="ARBA" id="ARBA00022729"/>
    </source>
</evidence>
<evidence type="ECO:0000313" key="6">
    <source>
        <dbReference type="EMBL" id="AVR97495.1"/>
    </source>
</evidence>
<evidence type="ECO:0000313" key="7">
    <source>
        <dbReference type="Proteomes" id="UP000240505"/>
    </source>
</evidence>
<dbReference type="EMBL" id="CP028324">
    <property type="protein sequence ID" value="AVR97495.1"/>
    <property type="molecule type" value="Genomic_DNA"/>
</dbReference>
<dbReference type="SUPFAM" id="SSF103647">
    <property type="entry name" value="TSP type-3 repeat"/>
    <property type="match status" value="1"/>
</dbReference>
<gene>
    <name evidence="6" type="ORF">C9I28_18975</name>
</gene>
<dbReference type="Pfam" id="PF18884">
    <property type="entry name" value="TSP3_bac"/>
    <property type="match status" value="3"/>
</dbReference>